<name>A0A975U1H4_9PROT</name>
<comment type="similarity">
    <text evidence="2">Belongs to the monovalent cation:proton antiporter 2 (CPA2) transporter (TC 2.A.37) family.</text>
</comment>
<feature type="transmembrane region" description="Helical" evidence="7">
    <location>
        <begin position="286"/>
        <end position="304"/>
    </location>
</feature>
<feature type="domain" description="Cation/H+ exchanger transmembrane" evidence="8">
    <location>
        <begin position="16"/>
        <end position="383"/>
    </location>
</feature>
<keyword evidence="3" id="KW-0813">Transport</keyword>
<keyword evidence="5 7" id="KW-1133">Transmembrane helix</keyword>
<accession>A0A975U1H4</accession>
<organism evidence="9 10">
    <name type="scientific">Elioraea tepida</name>
    <dbReference type="NCBI Taxonomy" id="2843330"/>
    <lineage>
        <taxon>Bacteria</taxon>
        <taxon>Pseudomonadati</taxon>
        <taxon>Pseudomonadota</taxon>
        <taxon>Alphaproteobacteria</taxon>
        <taxon>Acetobacterales</taxon>
        <taxon>Elioraeaceae</taxon>
        <taxon>Elioraea</taxon>
    </lineage>
</organism>
<dbReference type="InterPro" id="IPR006153">
    <property type="entry name" value="Cation/H_exchanger_TM"/>
</dbReference>
<feature type="transmembrane region" description="Helical" evidence="7">
    <location>
        <begin position="118"/>
        <end position="137"/>
    </location>
</feature>
<dbReference type="Pfam" id="PF00999">
    <property type="entry name" value="Na_H_Exchanger"/>
    <property type="match status" value="1"/>
</dbReference>
<protein>
    <submittedName>
        <fullName evidence="9">Cation:proton antiporter</fullName>
    </submittedName>
</protein>
<evidence type="ECO:0000256" key="5">
    <source>
        <dbReference type="ARBA" id="ARBA00022989"/>
    </source>
</evidence>
<evidence type="ECO:0000256" key="2">
    <source>
        <dbReference type="ARBA" id="ARBA00005551"/>
    </source>
</evidence>
<feature type="transmembrane region" description="Helical" evidence="7">
    <location>
        <begin position="88"/>
        <end position="106"/>
    </location>
</feature>
<evidence type="ECO:0000313" key="9">
    <source>
        <dbReference type="EMBL" id="QXM24510.1"/>
    </source>
</evidence>
<dbReference type="EMBL" id="CP076448">
    <property type="protein sequence ID" value="QXM24510.1"/>
    <property type="molecule type" value="Genomic_DNA"/>
</dbReference>
<feature type="transmembrane region" description="Helical" evidence="7">
    <location>
        <begin position="232"/>
        <end position="249"/>
    </location>
</feature>
<feature type="transmembrane region" description="Helical" evidence="7">
    <location>
        <begin position="33"/>
        <end position="51"/>
    </location>
</feature>
<sequence length="414" mass="42553">MDAPHPLITTIGLGLLYALVCGTLAALARLPPIVGYLLAGILLGPHTPGVVGDPRTAQELAELGVILLMFGVGLHFSPAELLSVRRVALPGAVTQMAVATALGALLARQWDYSWVEALLFGVSLSVASTVVLLRALAERDATGTPAGRIAVGWLVVEDLAVLLVLVMLPALAGLFGGATSGLAARMPGENPLVTVAIAFGKVVLFIALAVPLGRRVIPWALVMIAHLRSRELFTLATLAFSIGIAFAAAKIFGVSFALGAFFAGMVMHGSGMAARAAEQSLPFRDAFAVLFFVSVGMLFDPAVLVHRPGAVLATLAVVVLGKALAAATIMLILRQGFAATATVTAALAQIGEFSLVLAEQGIGLGLLPAEARDPILATVVGSIALNPGVFWLSRRAIGAWETRTGASEKAGSAA</sequence>
<feature type="transmembrane region" description="Helical" evidence="7">
    <location>
        <begin position="192"/>
        <end position="212"/>
    </location>
</feature>
<dbReference type="GO" id="GO:0016020">
    <property type="term" value="C:membrane"/>
    <property type="evidence" value="ECO:0007669"/>
    <property type="project" value="UniProtKB-SubCell"/>
</dbReference>
<feature type="transmembrane region" description="Helical" evidence="7">
    <location>
        <begin position="57"/>
        <end position="76"/>
    </location>
</feature>
<dbReference type="RefSeq" id="WP_218285567.1">
    <property type="nucleotide sequence ID" value="NZ_CP076448.1"/>
</dbReference>
<keyword evidence="4 7" id="KW-0812">Transmembrane</keyword>
<evidence type="ECO:0000256" key="4">
    <source>
        <dbReference type="ARBA" id="ARBA00022692"/>
    </source>
</evidence>
<feature type="transmembrane region" description="Helical" evidence="7">
    <location>
        <begin position="310"/>
        <end position="333"/>
    </location>
</feature>
<evidence type="ECO:0000259" key="8">
    <source>
        <dbReference type="Pfam" id="PF00999"/>
    </source>
</evidence>
<dbReference type="GO" id="GO:1902600">
    <property type="term" value="P:proton transmembrane transport"/>
    <property type="evidence" value="ECO:0007669"/>
    <property type="project" value="InterPro"/>
</dbReference>
<feature type="transmembrane region" description="Helical" evidence="7">
    <location>
        <begin position="149"/>
        <end position="172"/>
    </location>
</feature>
<reference evidence="9" key="1">
    <citation type="submission" date="2021-06" db="EMBL/GenBank/DDBJ databases">
        <title>Elioraea tepida, sp. nov., a moderately thermophilic aerobic anoxygenic phototrophic bacterium isolated from an alkaline siliceous hot spring mat community in Yellowstone National Park, WY, USA.</title>
        <authorList>
            <person name="Saini M.K."/>
            <person name="Yoshida S."/>
            <person name="Sebastian A."/>
            <person name="Hirose S."/>
            <person name="Hara E."/>
            <person name="Tamaki H."/>
            <person name="Soulier N.T."/>
            <person name="Albert I."/>
            <person name="Hanada S."/>
            <person name="Bryant D.A."/>
            <person name="Tank M."/>
        </authorList>
    </citation>
    <scope>NUCLEOTIDE SEQUENCE</scope>
    <source>
        <strain evidence="9">MS-P2</strain>
    </source>
</reference>
<dbReference type="PANTHER" id="PTHR42751">
    <property type="entry name" value="SODIUM/HYDROGEN EXCHANGER FAMILY/TRKA DOMAIN PROTEIN"/>
    <property type="match status" value="1"/>
</dbReference>
<evidence type="ECO:0000256" key="1">
    <source>
        <dbReference type="ARBA" id="ARBA00004141"/>
    </source>
</evidence>
<evidence type="ECO:0000256" key="7">
    <source>
        <dbReference type="SAM" id="Phobius"/>
    </source>
</evidence>
<evidence type="ECO:0000313" key="10">
    <source>
        <dbReference type="Proteomes" id="UP000694001"/>
    </source>
</evidence>
<dbReference type="AlphaFoldDB" id="A0A975U1H4"/>
<evidence type="ECO:0000256" key="6">
    <source>
        <dbReference type="ARBA" id="ARBA00023136"/>
    </source>
</evidence>
<evidence type="ECO:0000256" key="3">
    <source>
        <dbReference type="ARBA" id="ARBA00022448"/>
    </source>
</evidence>
<proteinExistence type="inferred from homology"/>
<keyword evidence="6 7" id="KW-0472">Membrane</keyword>
<keyword evidence="10" id="KW-1185">Reference proteome</keyword>
<gene>
    <name evidence="9" type="ORF">KO353_14920</name>
</gene>
<dbReference type="Proteomes" id="UP000694001">
    <property type="component" value="Chromosome"/>
</dbReference>
<dbReference type="KEGG" id="elio:KO353_14920"/>
<dbReference type="PANTHER" id="PTHR42751:SF1">
    <property type="entry name" value="CATION_PROTON ANTIPORTER YBAL-RELATED"/>
    <property type="match status" value="1"/>
</dbReference>
<comment type="subcellular location">
    <subcellularLocation>
        <location evidence="1">Membrane</location>
        <topology evidence="1">Multi-pass membrane protein</topology>
    </subcellularLocation>
</comment>
<feature type="transmembrane region" description="Helical" evidence="7">
    <location>
        <begin position="6"/>
        <end position="26"/>
    </location>
</feature>
<dbReference type="GO" id="GO:0015297">
    <property type="term" value="F:antiporter activity"/>
    <property type="evidence" value="ECO:0007669"/>
    <property type="project" value="InterPro"/>
</dbReference>